<accession>A0A2D0NDC2</accession>
<keyword evidence="5" id="KW-1185">Reference proteome</keyword>
<dbReference type="GO" id="GO:0032259">
    <property type="term" value="P:methylation"/>
    <property type="evidence" value="ECO:0007669"/>
    <property type="project" value="UniProtKB-KW"/>
</dbReference>
<dbReference type="InterPro" id="IPR001537">
    <property type="entry name" value="SpoU_MeTrfase"/>
</dbReference>
<reference evidence="4 5" key="1">
    <citation type="submission" date="2017-10" db="EMBL/GenBank/DDBJ databases">
        <title>The draft genome sequence of Lewinella nigricans NBRC 102662.</title>
        <authorList>
            <person name="Wang K."/>
        </authorList>
    </citation>
    <scope>NUCLEOTIDE SEQUENCE [LARGE SCALE GENOMIC DNA]</scope>
    <source>
        <strain evidence="4 5">NBRC 102662</strain>
    </source>
</reference>
<dbReference type="AlphaFoldDB" id="A0A2D0NDC2"/>
<dbReference type="InterPro" id="IPR029028">
    <property type="entry name" value="Alpha/beta_knot_MTases"/>
</dbReference>
<evidence type="ECO:0000259" key="3">
    <source>
        <dbReference type="Pfam" id="PF00588"/>
    </source>
</evidence>
<keyword evidence="2 4" id="KW-0808">Transferase</keyword>
<dbReference type="GO" id="GO:0006396">
    <property type="term" value="P:RNA processing"/>
    <property type="evidence" value="ECO:0007669"/>
    <property type="project" value="InterPro"/>
</dbReference>
<dbReference type="EMBL" id="PDUD01000017">
    <property type="protein sequence ID" value="PHN06511.1"/>
    <property type="molecule type" value="Genomic_DNA"/>
</dbReference>
<dbReference type="GO" id="GO:0008173">
    <property type="term" value="F:RNA methyltransferase activity"/>
    <property type="evidence" value="ECO:0007669"/>
    <property type="project" value="InterPro"/>
</dbReference>
<dbReference type="RefSeq" id="WP_099149766.1">
    <property type="nucleotide sequence ID" value="NZ_PDUD01000017.1"/>
</dbReference>
<dbReference type="InterPro" id="IPR004441">
    <property type="entry name" value="rRNA_MeTrfase_TrmH"/>
</dbReference>
<evidence type="ECO:0000313" key="5">
    <source>
        <dbReference type="Proteomes" id="UP000223913"/>
    </source>
</evidence>
<dbReference type="PANTHER" id="PTHR46429">
    <property type="entry name" value="23S RRNA (GUANOSINE-2'-O-)-METHYLTRANSFERASE RLMB"/>
    <property type="match status" value="1"/>
</dbReference>
<organism evidence="4 5">
    <name type="scientific">Flavilitoribacter nigricans (strain ATCC 23147 / DSM 23189 / NBRC 102662 / NCIMB 1420 / SS-2)</name>
    <name type="common">Lewinella nigricans</name>
    <dbReference type="NCBI Taxonomy" id="1122177"/>
    <lineage>
        <taxon>Bacteria</taxon>
        <taxon>Pseudomonadati</taxon>
        <taxon>Bacteroidota</taxon>
        <taxon>Saprospiria</taxon>
        <taxon>Saprospirales</taxon>
        <taxon>Lewinellaceae</taxon>
        <taxon>Flavilitoribacter</taxon>
    </lineage>
</organism>
<keyword evidence="1 4" id="KW-0489">Methyltransferase</keyword>
<gene>
    <name evidence="4" type="ORF">CRP01_09395</name>
</gene>
<proteinExistence type="predicted"/>
<protein>
    <submittedName>
        <fullName evidence="4">RNA methyltransferase</fullName>
    </submittedName>
</protein>
<dbReference type="GO" id="GO:0003723">
    <property type="term" value="F:RNA binding"/>
    <property type="evidence" value="ECO:0007669"/>
    <property type="project" value="InterPro"/>
</dbReference>
<feature type="domain" description="tRNA/rRNA methyltransferase SpoU type" evidence="3">
    <location>
        <begin position="25"/>
        <end position="167"/>
    </location>
</feature>
<sequence>MRKLSMEELGRADIDAFKAQPKTPLVLILDNVRSALNVGSAFRTADAFALQKVFLCGITARPPHREILKTALGATESMEWEYAEDTAAAVRRLREDGYRVLAIEQVEGSTSLAEFRWTDQVPVALVFGNEVQGVDEATLAEVDGALEVPQFGTKHSLNISVCVGVVVWELFRQWKYGKDFLNLET</sequence>
<evidence type="ECO:0000256" key="2">
    <source>
        <dbReference type="ARBA" id="ARBA00022679"/>
    </source>
</evidence>
<dbReference type="Proteomes" id="UP000223913">
    <property type="component" value="Unassembled WGS sequence"/>
</dbReference>
<evidence type="ECO:0000313" key="4">
    <source>
        <dbReference type="EMBL" id="PHN06511.1"/>
    </source>
</evidence>
<dbReference type="GO" id="GO:0005829">
    <property type="term" value="C:cytosol"/>
    <property type="evidence" value="ECO:0007669"/>
    <property type="project" value="TreeGrafter"/>
</dbReference>
<dbReference type="CDD" id="cd18097">
    <property type="entry name" value="SpoU-like"/>
    <property type="match status" value="1"/>
</dbReference>
<dbReference type="InterPro" id="IPR029026">
    <property type="entry name" value="tRNA_m1G_MTases_N"/>
</dbReference>
<comment type="caution">
    <text evidence="4">The sequence shown here is derived from an EMBL/GenBank/DDBJ whole genome shotgun (WGS) entry which is preliminary data.</text>
</comment>
<dbReference type="OrthoDB" id="9795352at2"/>
<dbReference type="PANTHER" id="PTHR46429:SF1">
    <property type="entry name" value="23S RRNA (GUANOSINE-2'-O-)-METHYLTRANSFERASE RLMB"/>
    <property type="match status" value="1"/>
</dbReference>
<name>A0A2D0NDC2_FLAN2</name>
<dbReference type="SUPFAM" id="SSF75217">
    <property type="entry name" value="alpha/beta knot"/>
    <property type="match status" value="1"/>
</dbReference>
<dbReference type="Gene3D" id="3.40.1280.10">
    <property type="match status" value="1"/>
</dbReference>
<dbReference type="Pfam" id="PF00588">
    <property type="entry name" value="SpoU_methylase"/>
    <property type="match status" value="1"/>
</dbReference>
<evidence type="ECO:0000256" key="1">
    <source>
        <dbReference type="ARBA" id="ARBA00022603"/>
    </source>
</evidence>